<feature type="compositionally biased region" description="Basic and acidic residues" evidence="5">
    <location>
        <begin position="33"/>
        <end position="49"/>
    </location>
</feature>
<accession>A0A6I9TTW2</accession>
<keyword evidence="6" id="KW-0812">Transmembrane</keyword>
<dbReference type="SMART" id="SM00184">
    <property type="entry name" value="RING"/>
    <property type="match status" value="1"/>
</dbReference>
<gene>
    <name evidence="9" type="primary">LOC105168656</name>
</gene>
<dbReference type="PROSITE" id="PS50089">
    <property type="entry name" value="ZF_RING_2"/>
    <property type="match status" value="1"/>
</dbReference>
<evidence type="ECO:0000313" key="9">
    <source>
        <dbReference type="RefSeq" id="XP_011087091.1"/>
    </source>
</evidence>
<dbReference type="PANTHER" id="PTHR22894">
    <property type="entry name" value="RING-TYPE DOMAIN-CONTAINING PROTEIN"/>
    <property type="match status" value="1"/>
</dbReference>
<evidence type="ECO:0000256" key="5">
    <source>
        <dbReference type="SAM" id="MobiDB-lite"/>
    </source>
</evidence>
<evidence type="ECO:0000256" key="1">
    <source>
        <dbReference type="ARBA" id="ARBA00022723"/>
    </source>
</evidence>
<evidence type="ECO:0000256" key="6">
    <source>
        <dbReference type="SAM" id="Phobius"/>
    </source>
</evidence>
<dbReference type="PANTHER" id="PTHR22894:SF6">
    <property type="entry name" value="E3 UBIQUITIN-PROTEIN LIGASE RNF170-LIKE ISOFORM X1"/>
    <property type="match status" value="1"/>
</dbReference>
<evidence type="ECO:0000313" key="8">
    <source>
        <dbReference type="Proteomes" id="UP000504604"/>
    </source>
</evidence>
<dbReference type="Pfam" id="PF13445">
    <property type="entry name" value="zf-RING_UBOX"/>
    <property type="match status" value="1"/>
</dbReference>
<keyword evidence="6" id="KW-1133">Transmembrane helix</keyword>
<reference evidence="9" key="1">
    <citation type="submission" date="2025-08" db="UniProtKB">
        <authorList>
            <consortium name="RefSeq"/>
        </authorList>
    </citation>
    <scope>IDENTIFICATION</scope>
</reference>
<protein>
    <submittedName>
        <fullName evidence="9">Uncharacterized protein LOC105168656</fullName>
    </submittedName>
</protein>
<evidence type="ECO:0000256" key="4">
    <source>
        <dbReference type="PROSITE-ProRule" id="PRU00175"/>
    </source>
</evidence>
<dbReference type="Proteomes" id="UP000504604">
    <property type="component" value="Linkage group LG8"/>
</dbReference>
<dbReference type="RefSeq" id="XP_011087091.1">
    <property type="nucleotide sequence ID" value="XM_011088789.2"/>
</dbReference>
<dbReference type="PROSITE" id="PS00518">
    <property type="entry name" value="ZF_RING_1"/>
    <property type="match status" value="1"/>
</dbReference>
<name>A0A6I9TTW2_SESIN</name>
<feature type="transmembrane region" description="Helical" evidence="6">
    <location>
        <begin position="187"/>
        <end position="209"/>
    </location>
</feature>
<dbReference type="SUPFAM" id="SSF57850">
    <property type="entry name" value="RING/U-box"/>
    <property type="match status" value="1"/>
</dbReference>
<dbReference type="InterPro" id="IPR027370">
    <property type="entry name" value="Znf-RING_euk"/>
</dbReference>
<feature type="region of interest" description="Disordered" evidence="5">
    <location>
        <begin position="14"/>
        <end position="82"/>
    </location>
</feature>
<feature type="transmembrane region" description="Helical" evidence="6">
    <location>
        <begin position="267"/>
        <end position="290"/>
    </location>
</feature>
<dbReference type="GeneID" id="105168656"/>
<feature type="region of interest" description="Disordered" evidence="5">
    <location>
        <begin position="450"/>
        <end position="472"/>
    </location>
</feature>
<evidence type="ECO:0000256" key="3">
    <source>
        <dbReference type="ARBA" id="ARBA00022833"/>
    </source>
</evidence>
<dbReference type="AlphaFoldDB" id="A0A6I9TTW2"/>
<feature type="domain" description="RING-type" evidence="7">
    <location>
        <begin position="88"/>
        <end position="131"/>
    </location>
</feature>
<keyword evidence="2 4" id="KW-0863">Zinc-finger</keyword>
<evidence type="ECO:0000259" key="7">
    <source>
        <dbReference type="PROSITE" id="PS50089"/>
    </source>
</evidence>
<dbReference type="GO" id="GO:0008270">
    <property type="term" value="F:zinc ion binding"/>
    <property type="evidence" value="ECO:0007669"/>
    <property type="project" value="UniProtKB-KW"/>
</dbReference>
<proteinExistence type="predicted"/>
<feature type="transmembrane region" description="Helical" evidence="6">
    <location>
        <begin position="164"/>
        <end position="181"/>
    </location>
</feature>
<organism evidence="8 9">
    <name type="scientific">Sesamum indicum</name>
    <name type="common">Oriental sesame</name>
    <name type="synonym">Sesamum orientale</name>
    <dbReference type="NCBI Taxonomy" id="4182"/>
    <lineage>
        <taxon>Eukaryota</taxon>
        <taxon>Viridiplantae</taxon>
        <taxon>Streptophyta</taxon>
        <taxon>Embryophyta</taxon>
        <taxon>Tracheophyta</taxon>
        <taxon>Spermatophyta</taxon>
        <taxon>Magnoliopsida</taxon>
        <taxon>eudicotyledons</taxon>
        <taxon>Gunneridae</taxon>
        <taxon>Pentapetalae</taxon>
        <taxon>asterids</taxon>
        <taxon>lamiids</taxon>
        <taxon>Lamiales</taxon>
        <taxon>Pedaliaceae</taxon>
        <taxon>Sesamum</taxon>
    </lineage>
</organism>
<feature type="transmembrane region" description="Helical" evidence="6">
    <location>
        <begin position="230"/>
        <end position="247"/>
    </location>
</feature>
<dbReference type="OrthoDB" id="9049620at2759"/>
<keyword evidence="3" id="KW-0862">Zinc</keyword>
<keyword evidence="6" id="KW-0472">Membrane</keyword>
<dbReference type="InterPro" id="IPR001841">
    <property type="entry name" value="Znf_RING"/>
</dbReference>
<dbReference type="GO" id="GO:0061630">
    <property type="term" value="F:ubiquitin protein ligase activity"/>
    <property type="evidence" value="ECO:0007669"/>
    <property type="project" value="InterPro"/>
</dbReference>
<keyword evidence="1" id="KW-0479">Metal-binding</keyword>
<dbReference type="InParanoid" id="A0A6I9TTW2"/>
<keyword evidence="8" id="KW-1185">Reference proteome</keyword>
<feature type="compositionally biased region" description="Basic and acidic residues" evidence="5">
    <location>
        <begin position="60"/>
        <end position="82"/>
    </location>
</feature>
<sequence length="472" mass="53992">MNYQAMKTEVAVPGNALDKRNGGGKMFASNNKIGDKQRDEVGDQTEMHEGINSCGQENNTRGKENNTSREEKKETGYNREKPPEDDCCPICFGEFRVPCKANCGHWFCGSCILQLWEYRSRPQRCRCPFCSSAISKLAPEVSAVHKTEDEVVVVLKNIEQYNRFYVKGMEGCFLILNFYLWKHGPFLHVYIWNLLQALIMVVISAPGFMKRVMVDLIRHPERIRLNFQRVRLVACTLSLLLHLYHSILPPGHPRLEITKIRLWIDFASIILVVLPYTTMLCKMYIHIWWLRFRIWRVRREVAALRAHNAALRQQEAALRAHVHVARAQEQAHGSNLTQMYIHIWWLRFRIWRVRREVAALRAHNAALRQQEAALRAHVHVARAQEQALEENAVLLQNNDALLVAVDVARQEQAEGGVAEPEASSKAEKVVASQPETDLNLKVLAEAALQGQDTDDRHVEGTAALEEQTTIAS</sequence>
<dbReference type="Gene3D" id="3.30.40.10">
    <property type="entry name" value="Zinc/RING finger domain, C3HC4 (zinc finger)"/>
    <property type="match status" value="1"/>
</dbReference>
<dbReference type="InterPro" id="IPR038896">
    <property type="entry name" value="RNF170"/>
</dbReference>
<dbReference type="InterPro" id="IPR017907">
    <property type="entry name" value="Znf_RING_CS"/>
</dbReference>
<dbReference type="InterPro" id="IPR013083">
    <property type="entry name" value="Znf_RING/FYVE/PHD"/>
</dbReference>
<evidence type="ECO:0000256" key="2">
    <source>
        <dbReference type="ARBA" id="ARBA00022771"/>
    </source>
</evidence>
<dbReference type="KEGG" id="sind:105168656"/>